<dbReference type="Pfam" id="PF06904">
    <property type="entry name" value="Extensin-like_C"/>
    <property type="match status" value="1"/>
</dbReference>
<feature type="region of interest" description="Disordered" evidence="1">
    <location>
        <begin position="1"/>
        <end position="73"/>
    </location>
</feature>
<feature type="domain" description="Extensin-like C-terminal" evidence="2">
    <location>
        <begin position="87"/>
        <end position="249"/>
    </location>
</feature>
<dbReference type="EMBL" id="JAFLNF010000001">
    <property type="protein sequence ID" value="MBO0343726.1"/>
    <property type="molecule type" value="Genomic_DNA"/>
</dbReference>
<dbReference type="Proteomes" id="UP000664779">
    <property type="component" value="Unassembled WGS sequence"/>
</dbReference>
<keyword evidence="4" id="KW-1185">Reference proteome</keyword>
<comment type="caution">
    <text evidence="3">The sequence shown here is derived from an EMBL/GenBank/DDBJ whole genome shotgun (WGS) entry which is preliminary data.</text>
</comment>
<reference evidence="3" key="1">
    <citation type="submission" date="2021-03" db="EMBL/GenBank/DDBJ databases">
        <title>Roseibium sp. CAU 1637 isolated from Incheon.</title>
        <authorList>
            <person name="Kim W."/>
        </authorList>
    </citation>
    <scope>NUCLEOTIDE SEQUENCE</scope>
    <source>
        <strain evidence="3">CAU 1637</strain>
    </source>
</reference>
<organism evidence="3 4">
    <name type="scientific">Roseibium limicola</name>
    <dbReference type="NCBI Taxonomy" id="2816037"/>
    <lineage>
        <taxon>Bacteria</taxon>
        <taxon>Pseudomonadati</taxon>
        <taxon>Pseudomonadota</taxon>
        <taxon>Alphaproteobacteria</taxon>
        <taxon>Hyphomicrobiales</taxon>
        <taxon>Stappiaceae</taxon>
        <taxon>Roseibium</taxon>
    </lineage>
</organism>
<name>A0A939EKW0_9HYPH</name>
<dbReference type="InterPro" id="IPR009683">
    <property type="entry name" value="Extensin-like_C"/>
</dbReference>
<sequence length="258" mass="27341">MASAAVLPAYGQPVPLEKPAAAPFSGSETDHMVDPADPISPVAKPSKFDTTSASQSQSTPSRPLNPSLKRRLDPGEYSAESCEIDGVDLKVLPPISGKGACGVPSAVSLRSVGTSSEMDLSGHPAITCEFAGSFARFVRKGVQPAARLYLKTHVAELETGPGYVCRRRNNRPTGKISEHALGKAIDVMGFKLEDGGAVSVEQDWAQDTPKGRFLKAVHTAACSEFTTVLGPDADANHRNHFHLDIGCHGKTCTYLICQ</sequence>
<protein>
    <submittedName>
        <fullName evidence="3">Extensin family protein</fullName>
    </submittedName>
</protein>
<feature type="compositionally biased region" description="Low complexity" evidence="1">
    <location>
        <begin position="50"/>
        <end position="61"/>
    </location>
</feature>
<evidence type="ECO:0000256" key="1">
    <source>
        <dbReference type="SAM" id="MobiDB-lite"/>
    </source>
</evidence>
<dbReference type="AlphaFoldDB" id="A0A939EKW0"/>
<accession>A0A939EKW0</accession>
<dbReference type="RefSeq" id="WP_206937347.1">
    <property type="nucleotide sequence ID" value="NZ_JAFLNF010000001.1"/>
</dbReference>
<evidence type="ECO:0000259" key="2">
    <source>
        <dbReference type="Pfam" id="PF06904"/>
    </source>
</evidence>
<evidence type="ECO:0000313" key="3">
    <source>
        <dbReference type="EMBL" id="MBO0343726.1"/>
    </source>
</evidence>
<proteinExistence type="predicted"/>
<gene>
    <name evidence="3" type="ORF">J0X15_00710</name>
</gene>
<evidence type="ECO:0000313" key="4">
    <source>
        <dbReference type="Proteomes" id="UP000664779"/>
    </source>
</evidence>